<dbReference type="InterPro" id="IPR019800">
    <property type="entry name" value="Glyco_hydro_3_AS"/>
</dbReference>
<gene>
    <name evidence="6" type="ORF">FNW21_06360</name>
</gene>
<dbReference type="GO" id="GO:0005975">
    <property type="term" value="P:carbohydrate metabolic process"/>
    <property type="evidence" value="ECO:0007669"/>
    <property type="project" value="InterPro"/>
</dbReference>
<dbReference type="SUPFAM" id="SSF52279">
    <property type="entry name" value="Beta-D-glucan exohydrolase, C-terminal domain"/>
    <property type="match status" value="1"/>
</dbReference>
<dbReference type="SMART" id="SM01217">
    <property type="entry name" value="Fn3_like"/>
    <property type="match status" value="1"/>
</dbReference>
<dbReference type="InterPro" id="IPR036881">
    <property type="entry name" value="Glyco_hydro_3_C_sf"/>
</dbReference>
<dbReference type="Gene3D" id="2.60.40.10">
    <property type="entry name" value="Immunoglobulins"/>
    <property type="match status" value="1"/>
</dbReference>
<dbReference type="InterPro" id="IPR013783">
    <property type="entry name" value="Ig-like_fold"/>
</dbReference>
<evidence type="ECO:0000259" key="5">
    <source>
        <dbReference type="SMART" id="SM01217"/>
    </source>
</evidence>
<dbReference type="SUPFAM" id="SSF51445">
    <property type="entry name" value="(Trans)glycosidases"/>
    <property type="match status" value="1"/>
</dbReference>
<sequence length="825" mass="89378">MKNYSFLKVAKASLLSIAVVSGISWNKHSETKDANGKPVLTSNGFSFSDLNQNGKLDIYEDTRLPMADRIQDLIRKMTDDEKATLLIGIGMPGFDVKTFKFTTEGFQGKVTGAAGGTYELKRLGIQTVVVSDGPAGLRINPKRNNDPNNYYATAFPVGTSLASTWNTELINNVGKAIGNEVKEYGVDVLLGPGMNIHRNPLCGRNFEYYSEDPLVTGKISAAIVNGIQSNGVGTSIKHFAANNQERNRMGVNAHISERALREIYLRGFEISVKEAQPWTIMSSYNLINGTYTSQRKDLLTTVLRNEWGFKGLVMTDWFGGYDGFGGVNSPFAPNAVSNVTAQLSAGNDLLMPGMPNQKQAILDNMKSGKLTPAVINKDLTRILELVMRSPSMNNYKYSEKPNLKANAEVTRQAAAEGTILLKNDKNTLPFSSKTAPLAVFGVTSYDFISGGTGSGDVNEAYTVSLIDGLTNSGFTIDKDLEGAYKPYAADQKAKELERREKNGGLMASPKRIEELELSKEMIESKANSSEVALITIGRNAGEGDDRKVDADFNLAPDELALINKVSVAFHAQGKKVVVVLNIGGVIETASWKDSVDAILLPWQPGQEGGNSVADVFSGKITPSGKLTMTFPVNYADTPSFKNWIGTPAENPTSVTYEEGVYVGYRYYNTFNVKPSYEFGYGLSYTSFDVANLKLSATTFANKMTATVTVKNTGKTPGKEVVELYLSAPSKNTDKPSAELKAFAKTNLLQPGESQTITLTLNPKDLASFVTARNAWIAEAGAYKVSIGTSSLNIKQTAAFAVAKEIVVEKTNPAFAADAKFADLKH</sequence>
<comment type="similarity">
    <text evidence="1 4">Belongs to the glycosyl hydrolase 3 family.</text>
</comment>
<accession>A0A553E5Q2</accession>
<reference evidence="6 7" key="1">
    <citation type="submission" date="2019-07" db="EMBL/GenBank/DDBJ databases">
        <title>Novel species of Flavobacterium.</title>
        <authorList>
            <person name="Liu Q."/>
            <person name="Xin Y.-H."/>
        </authorList>
    </citation>
    <scope>NUCLEOTIDE SEQUENCE [LARGE SCALE GENOMIC DNA]</scope>
    <source>
        <strain evidence="6 7">LB1R34</strain>
    </source>
</reference>
<keyword evidence="4" id="KW-0326">Glycosidase</keyword>
<dbReference type="EMBL" id="VJZT01000005">
    <property type="protein sequence ID" value="TRX40349.1"/>
    <property type="molecule type" value="Genomic_DNA"/>
</dbReference>
<name>A0A553E5Q2_9FLAO</name>
<proteinExistence type="inferred from homology"/>
<dbReference type="GO" id="GO:0008422">
    <property type="term" value="F:beta-glucosidase activity"/>
    <property type="evidence" value="ECO:0007669"/>
    <property type="project" value="UniProtKB-ARBA"/>
</dbReference>
<dbReference type="Pfam" id="PF01915">
    <property type="entry name" value="Glyco_hydro_3_C"/>
    <property type="match status" value="1"/>
</dbReference>
<dbReference type="Pfam" id="PF14310">
    <property type="entry name" value="Fn3-like"/>
    <property type="match status" value="1"/>
</dbReference>
<dbReference type="InterPro" id="IPR026891">
    <property type="entry name" value="Fn3-like"/>
</dbReference>
<evidence type="ECO:0000313" key="6">
    <source>
        <dbReference type="EMBL" id="TRX40349.1"/>
    </source>
</evidence>
<protein>
    <submittedName>
        <fullName evidence="6">Beta-glucosidase</fullName>
    </submittedName>
</protein>
<evidence type="ECO:0000256" key="3">
    <source>
        <dbReference type="ARBA" id="ARBA00023277"/>
    </source>
</evidence>
<evidence type="ECO:0000256" key="1">
    <source>
        <dbReference type="ARBA" id="ARBA00005336"/>
    </source>
</evidence>
<dbReference type="Gene3D" id="3.20.20.300">
    <property type="entry name" value="Glycoside hydrolase, family 3, N-terminal domain"/>
    <property type="match status" value="1"/>
</dbReference>
<dbReference type="PANTHER" id="PTHR42715">
    <property type="entry name" value="BETA-GLUCOSIDASE"/>
    <property type="match status" value="1"/>
</dbReference>
<keyword evidence="7" id="KW-1185">Reference proteome</keyword>
<dbReference type="InterPro" id="IPR017853">
    <property type="entry name" value="GH"/>
</dbReference>
<dbReference type="InterPro" id="IPR001764">
    <property type="entry name" value="Glyco_hydro_3_N"/>
</dbReference>
<dbReference type="Proteomes" id="UP000316371">
    <property type="component" value="Unassembled WGS sequence"/>
</dbReference>
<comment type="caution">
    <text evidence="6">The sequence shown here is derived from an EMBL/GenBank/DDBJ whole genome shotgun (WGS) entry which is preliminary data.</text>
</comment>
<dbReference type="Gene3D" id="3.40.50.1700">
    <property type="entry name" value="Glycoside hydrolase family 3 C-terminal domain"/>
    <property type="match status" value="1"/>
</dbReference>
<dbReference type="PRINTS" id="PR00133">
    <property type="entry name" value="GLHYDRLASE3"/>
</dbReference>
<dbReference type="OrthoDB" id="9805821at2"/>
<dbReference type="AlphaFoldDB" id="A0A553E5Q2"/>
<evidence type="ECO:0000313" key="7">
    <source>
        <dbReference type="Proteomes" id="UP000316371"/>
    </source>
</evidence>
<dbReference type="InterPro" id="IPR036962">
    <property type="entry name" value="Glyco_hydro_3_N_sf"/>
</dbReference>
<keyword evidence="2 4" id="KW-0378">Hydrolase</keyword>
<dbReference type="InterPro" id="IPR002772">
    <property type="entry name" value="Glyco_hydro_3_C"/>
</dbReference>
<dbReference type="InterPro" id="IPR050288">
    <property type="entry name" value="Cellulose_deg_GH3"/>
</dbReference>
<feature type="domain" description="Fibronectin type III-like" evidence="5">
    <location>
        <begin position="719"/>
        <end position="790"/>
    </location>
</feature>
<evidence type="ECO:0000256" key="2">
    <source>
        <dbReference type="ARBA" id="ARBA00022801"/>
    </source>
</evidence>
<dbReference type="FunFam" id="2.60.40.10:FF:000495">
    <property type="entry name" value="Periplasmic beta-glucosidase"/>
    <property type="match status" value="1"/>
</dbReference>
<dbReference type="PANTHER" id="PTHR42715:SF10">
    <property type="entry name" value="BETA-GLUCOSIDASE"/>
    <property type="match status" value="1"/>
</dbReference>
<evidence type="ECO:0000256" key="4">
    <source>
        <dbReference type="RuleBase" id="RU361161"/>
    </source>
</evidence>
<dbReference type="Pfam" id="PF00933">
    <property type="entry name" value="Glyco_hydro_3"/>
    <property type="match status" value="1"/>
</dbReference>
<keyword evidence="3" id="KW-0119">Carbohydrate metabolism</keyword>
<dbReference type="RefSeq" id="WP_144255907.1">
    <property type="nucleotide sequence ID" value="NZ_VJZT01000005.1"/>
</dbReference>
<organism evidence="6 7">
    <name type="scientific">Flavobacterium restrictum</name>
    <dbReference type="NCBI Taxonomy" id="2594428"/>
    <lineage>
        <taxon>Bacteria</taxon>
        <taxon>Pseudomonadati</taxon>
        <taxon>Bacteroidota</taxon>
        <taxon>Flavobacteriia</taxon>
        <taxon>Flavobacteriales</taxon>
        <taxon>Flavobacteriaceae</taxon>
        <taxon>Flavobacterium</taxon>
    </lineage>
</organism>
<dbReference type="PROSITE" id="PS00775">
    <property type="entry name" value="GLYCOSYL_HYDROL_F3"/>
    <property type="match status" value="1"/>
</dbReference>